<feature type="compositionally biased region" description="Low complexity" evidence="1">
    <location>
        <begin position="28"/>
        <end position="38"/>
    </location>
</feature>
<evidence type="ECO:0000313" key="3">
    <source>
        <dbReference type="EMBL" id="KAJ1927527.1"/>
    </source>
</evidence>
<dbReference type="InterPro" id="IPR023394">
    <property type="entry name" value="Sec7_C_sf"/>
</dbReference>
<dbReference type="Gene3D" id="1.10.1000.11">
    <property type="entry name" value="Arf Nucleotide-binding Site Opener,domain 2"/>
    <property type="match status" value="1"/>
</dbReference>
<dbReference type="SMART" id="SM00222">
    <property type="entry name" value="Sec7"/>
    <property type="match status" value="1"/>
</dbReference>
<dbReference type="GO" id="GO:0032012">
    <property type="term" value="P:regulation of ARF protein signal transduction"/>
    <property type="evidence" value="ECO:0007669"/>
    <property type="project" value="InterPro"/>
</dbReference>
<dbReference type="Proteomes" id="UP001150569">
    <property type="component" value="Unassembled WGS sequence"/>
</dbReference>
<dbReference type="InterPro" id="IPR035999">
    <property type="entry name" value="Sec7_dom_sf"/>
</dbReference>
<feature type="domain" description="SEC7" evidence="2">
    <location>
        <begin position="210"/>
        <end position="436"/>
    </location>
</feature>
<accession>A0A9W8E190</accession>
<dbReference type="EMBL" id="JANBPT010000113">
    <property type="protein sequence ID" value="KAJ1927527.1"/>
    <property type="molecule type" value="Genomic_DNA"/>
</dbReference>
<feature type="region of interest" description="Disordered" evidence="1">
    <location>
        <begin position="638"/>
        <end position="675"/>
    </location>
</feature>
<keyword evidence="4" id="KW-1185">Reference proteome</keyword>
<gene>
    <name evidence="3" type="primary">SEC7_1</name>
    <name evidence="3" type="ORF">IWQ60_002831</name>
</gene>
<dbReference type="SUPFAM" id="SSF81383">
    <property type="entry name" value="F-box domain"/>
    <property type="match status" value="1"/>
</dbReference>
<dbReference type="OrthoDB" id="5594047at2759"/>
<proteinExistence type="predicted"/>
<dbReference type="PROSITE" id="PS50190">
    <property type="entry name" value="SEC7"/>
    <property type="match status" value="1"/>
</dbReference>
<dbReference type="Gene3D" id="1.20.1280.50">
    <property type="match status" value="1"/>
</dbReference>
<dbReference type="InterPro" id="IPR036047">
    <property type="entry name" value="F-box-like_dom_sf"/>
</dbReference>
<feature type="region of interest" description="Disordered" evidence="1">
    <location>
        <begin position="1"/>
        <end position="38"/>
    </location>
</feature>
<feature type="compositionally biased region" description="Polar residues" evidence="1">
    <location>
        <begin position="150"/>
        <end position="168"/>
    </location>
</feature>
<dbReference type="SUPFAM" id="SSF48425">
    <property type="entry name" value="Sec7 domain"/>
    <property type="match status" value="1"/>
</dbReference>
<dbReference type="Pfam" id="PF01369">
    <property type="entry name" value="Sec7"/>
    <property type="match status" value="1"/>
</dbReference>
<organism evidence="3 4">
    <name type="scientific">Tieghemiomyces parasiticus</name>
    <dbReference type="NCBI Taxonomy" id="78921"/>
    <lineage>
        <taxon>Eukaryota</taxon>
        <taxon>Fungi</taxon>
        <taxon>Fungi incertae sedis</taxon>
        <taxon>Zoopagomycota</taxon>
        <taxon>Kickxellomycotina</taxon>
        <taxon>Dimargaritomycetes</taxon>
        <taxon>Dimargaritales</taxon>
        <taxon>Dimargaritaceae</taxon>
        <taxon>Tieghemiomyces</taxon>
    </lineage>
</organism>
<reference evidence="3" key="1">
    <citation type="submission" date="2022-07" db="EMBL/GenBank/DDBJ databases">
        <title>Phylogenomic reconstructions and comparative analyses of Kickxellomycotina fungi.</title>
        <authorList>
            <person name="Reynolds N.K."/>
            <person name="Stajich J.E."/>
            <person name="Barry K."/>
            <person name="Grigoriev I.V."/>
            <person name="Crous P."/>
            <person name="Smith M.E."/>
        </authorList>
    </citation>
    <scope>NUCLEOTIDE SEQUENCE</scope>
    <source>
        <strain evidence="3">RSA 861</strain>
    </source>
</reference>
<feature type="region of interest" description="Disordered" evidence="1">
    <location>
        <begin position="124"/>
        <end position="199"/>
    </location>
</feature>
<feature type="region of interest" description="Disordered" evidence="1">
    <location>
        <begin position="485"/>
        <end position="550"/>
    </location>
</feature>
<dbReference type="Pfam" id="PF12937">
    <property type="entry name" value="F-box-like"/>
    <property type="match status" value="1"/>
</dbReference>
<dbReference type="AlphaFoldDB" id="A0A9W8E190"/>
<feature type="compositionally biased region" description="Low complexity" evidence="1">
    <location>
        <begin position="124"/>
        <end position="137"/>
    </location>
</feature>
<feature type="compositionally biased region" description="Basic and acidic residues" evidence="1">
    <location>
        <begin position="169"/>
        <end position="178"/>
    </location>
</feature>
<dbReference type="CDD" id="cd09917">
    <property type="entry name" value="F-box_SF"/>
    <property type="match status" value="1"/>
</dbReference>
<evidence type="ECO:0000256" key="1">
    <source>
        <dbReference type="SAM" id="MobiDB-lite"/>
    </source>
</evidence>
<evidence type="ECO:0000259" key="2">
    <source>
        <dbReference type="PROSITE" id="PS50190"/>
    </source>
</evidence>
<dbReference type="InterPro" id="IPR001810">
    <property type="entry name" value="F-box_dom"/>
</dbReference>
<protein>
    <submittedName>
        <fullName evidence="3">Guanine nucleotide exchange protein for ADP-robosylation factor</fullName>
    </submittedName>
</protein>
<dbReference type="GO" id="GO:0005085">
    <property type="term" value="F:guanyl-nucleotide exchange factor activity"/>
    <property type="evidence" value="ECO:0007669"/>
    <property type="project" value="InterPro"/>
</dbReference>
<name>A0A9W8E190_9FUNG</name>
<evidence type="ECO:0000313" key="4">
    <source>
        <dbReference type="Proteomes" id="UP001150569"/>
    </source>
</evidence>
<dbReference type="InterPro" id="IPR000904">
    <property type="entry name" value="Sec7_dom"/>
</dbReference>
<comment type="caution">
    <text evidence="3">The sequence shown here is derived from an EMBL/GenBank/DDBJ whole genome shotgun (WGS) entry which is preliminary data.</text>
</comment>
<feature type="compositionally biased region" description="Low complexity" evidence="1">
    <location>
        <begin position="511"/>
        <end position="540"/>
    </location>
</feature>
<sequence length="697" mass="74501">MEQPRRPGRHSLGLGGIGRTFRPPRHSLQPQGTGGTTPLYTPTSALSPVPNLPVANLPTPHAPRLPAPVAAVAAEGERTIGNMRLLGVRHVSMPIPTTVTLNTAPPADIPPPTIPTAATAPGTVPPVTLAAPTPAETRGASPRRRFRSLTPRSIPSLSEITKKLTSLSPEKRGADSAARRRSHGTEGVTGNGSLATNPYPNFRVIHTPAEDPEQLASARILLTGSTASATLTTPSSVANSLRSMEDSDRDIAASPTPAAAGMMTSAAGTWRAAPNMASLPREIIYRVFRYVDAPRDLIACSQVCITWRFPALHAYRHLLRVYPYANMSLLRALRKRLRQHHTPVNMVRLDEIVYGLAEEYCQSNPDFLILSSSKEATDTIYSMLWTFLFIDREFRNDSVRNKMSCQYFIKLVQGSYKKQVYTPAALKAIYRDIRDRPILDNYLPIVTSHVNARRGPDPVAAGFLLARAVPPVVASAAEVRPIDPEARSAMSATTTTAATEVSPADSLRAQPSPYLSTASSSARSPASSASSHASSVVAAPEARETDSATTTSVVALPIEVLDPQPAVDVEEAGVDGSPPIFDHLHQPLPLPPSGRPLSITSVGLREFEPSIFSNLDHLADLDLDLDLNITLDAVTHGADAGHSGSSSRHEDVAAPSQPSATVGGPHRTARASPSLASLRSWWSQMKGPARSAASTLR</sequence>